<evidence type="ECO:0000313" key="1">
    <source>
        <dbReference type="EMBL" id="SOE18569.1"/>
    </source>
</evidence>
<evidence type="ECO:0000313" key="2">
    <source>
        <dbReference type="Proteomes" id="UP000219465"/>
    </source>
</evidence>
<gene>
    <name evidence="1" type="ORF">SAMN05877838_3497</name>
</gene>
<proteinExistence type="predicted"/>
<protein>
    <submittedName>
        <fullName evidence="1">Uncharacterized protein</fullName>
    </submittedName>
</protein>
<dbReference type="Proteomes" id="UP000219465">
    <property type="component" value="Unassembled WGS sequence"/>
</dbReference>
<reference evidence="2" key="1">
    <citation type="submission" date="2017-08" db="EMBL/GenBank/DDBJ databases">
        <authorList>
            <person name="Varghese N."/>
            <person name="Submissions S."/>
        </authorList>
    </citation>
    <scope>NUCLEOTIDE SEQUENCE [LARGE SCALE GENOMIC DNA]</scope>
    <source>
        <strain evidence="2">KCTC 23107</strain>
    </source>
</reference>
<dbReference type="EMBL" id="OCPC01000006">
    <property type="protein sequence ID" value="SOE18569.1"/>
    <property type="molecule type" value="Genomic_DNA"/>
</dbReference>
<name>A0A286IGT2_9HYPH</name>
<accession>A0A286IGT2</accession>
<organism evidence="1 2">
    <name type="scientific">Hoeflea halophila</name>
    <dbReference type="NCBI Taxonomy" id="714899"/>
    <lineage>
        <taxon>Bacteria</taxon>
        <taxon>Pseudomonadati</taxon>
        <taxon>Pseudomonadota</taxon>
        <taxon>Alphaproteobacteria</taxon>
        <taxon>Hyphomicrobiales</taxon>
        <taxon>Rhizobiaceae</taxon>
        <taxon>Hoeflea</taxon>
    </lineage>
</organism>
<keyword evidence="2" id="KW-1185">Reference proteome</keyword>
<sequence length="122" mass="13550">MGSPEQYSKYHRHPAKPVSTLQHAANYAQIIAVNCSLCRRSINYLATDLVQVLNPARPVDGPPFSCSRCGTAEYISVKVKTPAAGDYGHLVIRRLLGIRSVSEWGNRPLGEEMRKNNSRGRK</sequence>
<dbReference type="AlphaFoldDB" id="A0A286IGT2"/>